<dbReference type="GO" id="GO:0055085">
    <property type="term" value="P:transmembrane transport"/>
    <property type="evidence" value="ECO:0007669"/>
    <property type="project" value="InterPro"/>
</dbReference>
<comment type="similarity">
    <text evidence="2 12">Belongs to the binding-protein-dependent transport system permease family.</text>
</comment>
<evidence type="ECO:0000256" key="2">
    <source>
        <dbReference type="ARBA" id="ARBA00009306"/>
    </source>
</evidence>
<proteinExistence type="inferred from homology"/>
<feature type="transmembrane region" description="Helical" evidence="12">
    <location>
        <begin position="12"/>
        <end position="30"/>
    </location>
</feature>
<keyword evidence="8 12" id="KW-1133">Transmembrane helix</keyword>
<keyword evidence="9 12" id="KW-0472">Membrane</keyword>
<feature type="transmembrane region" description="Helical" evidence="12">
    <location>
        <begin position="156"/>
        <end position="178"/>
    </location>
</feature>
<evidence type="ECO:0000259" key="13">
    <source>
        <dbReference type="PROSITE" id="PS50928"/>
    </source>
</evidence>
<evidence type="ECO:0000256" key="8">
    <source>
        <dbReference type="ARBA" id="ARBA00022989"/>
    </source>
</evidence>
<dbReference type="AlphaFoldDB" id="A0A1V2GXN0"/>
<dbReference type="SUPFAM" id="SSF161098">
    <property type="entry name" value="MetI-like"/>
    <property type="match status" value="1"/>
</dbReference>
<keyword evidence="7 12" id="KW-0812">Transmembrane</keyword>
<name>A0A1V2GXN0_9PROT</name>
<dbReference type="PANTHER" id="PTHR43227">
    <property type="entry name" value="BLL4140 PROTEIN"/>
    <property type="match status" value="1"/>
</dbReference>
<dbReference type="PROSITE" id="PS50928">
    <property type="entry name" value="ABC_TM1"/>
    <property type="match status" value="1"/>
</dbReference>
<evidence type="ECO:0000256" key="6">
    <source>
        <dbReference type="ARBA" id="ARBA00022519"/>
    </source>
</evidence>
<comment type="function">
    <text evidence="10">Part of the ABC transporter complex UgpBAEC involved in sn-glycerol-3-phosphate (G3P) import. Probably responsible for the translocation of the substrate across the membrane.</text>
</comment>
<dbReference type="GO" id="GO:0005886">
    <property type="term" value="C:plasma membrane"/>
    <property type="evidence" value="ECO:0007669"/>
    <property type="project" value="UniProtKB-SubCell"/>
</dbReference>
<keyword evidence="4 12" id="KW-0813">Transport</keyword>
<comment type="caution">
    <text evidence="14">The sequence shown here is derived from an EMBL/GenBank/DDBJ whole genome shotgun (WGS) entry which is preliminary data.</text>
</comment>
<dbReference type="InterPro" id="IPR035906">
    <property type="entry name" value="MetI-like_sf"/>
</dbReference>
<dbReference type="InterPro" id="IPR000515">
    <property type="entry name" value="MetI-like"/>
</dbReference>
<evidence type="ECO:0000313" key="14">
    <source>
        <dbReference type="EMBL" id="ONG48463.1"/>
    </source>
</evidence>
<evidence type="ECO:0000256" key="1">
    <source>
        <dbReference type="ARBA" id="ARBA00004429"/>
    </source>
</evidence>
<feature type="transmembrane region" description="Helical" evidence="12">
    <location>
        <begin position="265"/>
        <end position="287"/>
    </location>
</feature>
<dbReference type="PANTHER" id="PTHR43227:SF9">
    <property type="entry name" value="SN-GLYCEROL-3-PHOSPHATE TRANSPORT SYSTEM PERMEASE PROTEIN UGPA"/>
    <property type="match status" value="1"/>
</dbReference>
<evidence type="ECO:0000313" key="15">
    <source>
        <dbReference type="Proteomes" id="UP000188879"/>
    </source>
</evidence>
<organism evidence="14 15">
    <name type="scientific">Teichococcus deserti</name>
    <dbReference type="NCBI Taxonomy" id="1817963"/>
    <lineage>
        <taxon>Bacteria</taxon>
        <taxon>Pseudomonadati</taxon>
        <taxon>Pseudomonadota</taxon>
        <taxon>Alphaproteobacteria</taxon>
        <taxon>Acetobacterales</taxon>
        <taxon>Roseomonadaceae</taxon>
        <taxon>Roseomonas</taxon>
    </lineage>
</organism>
<evidence type="ECO:0000256" key="5">
    <source>
        <dbReference type="ARBA" id="ARBA00022475"/>
    </source>
</evidence>
<dbReference type="Pfam" id="PF00528">
    <property type="entry name" value="BPD_transp_1"/>
    <property type="match status" value="1"/>
</dbReference>
<evidence type="ECO:0000256" key="9">
    <source>
        <dbReference type="ARBA" id="ARBA00023136"/>
    </source>
</evidence>
<dbReference type="EMBL" id="MLCO01000245">
    <property type="protein sequence ID" value="ONG48463.1"/>
    <property type="molecule type" value="Genomic_DNA"/>
</dbReference>
<dbReference type="RefSeq" id="WP_076959421.1">
    <property type="nucleotide sequence ID" value="NZ_MLCO01000245.1"/>
</dbReference>
<reference evidence="14 15" key="1">
    <citation type="submission" date="2016-10" db="EMBL/GenBank/DDBJ databases">
        <title>Draft Genome sequence of Roseomonas sp. strain M3.</title>
        <authorList>
            <person name="Subhash Y."/>
            <person name="Lee S."/>
        </authorList>
    </citation>
    <scope>NUCLEOTIDE SEQUENCE [LARGE SCALE GENOMIC DNA]</scope>
    <source>
        <strain evidence="14 15">M3</strain>
    </source>
</reference>
<feature type="domain" description="ABC transmembrane type-1" evidence="13">
    <location>
        <begin position="71"/>
        <end position="283"/>
    </location>
</feature>
<comment type="subcellular location">
    <subcellularLocation>
        <location evidence="1">Cell inner membrane</location>
        <topology evidence="1">Multi-pass membrane protein</topology>
    </subcellularLocation>
    <subcellularLocation>
        <location evidence="12">Cell membrane</location>
        <topology evidence="12">Multi-pass membrane protein</topology>
    </subcellularLocation>
</comment>
<evidence type="ECO:0000256" key="12">
    <source>
        <dbReference type="RuleBase" id="RU363032"/>
    </source>
</evidence>
<dbReference type="InterPro" id="IPR050809">
    <property type="entry name" value="UgpAE/MalFG_permease"/>
</dbReference>
<keyword evidence="5" id="KW-1003">Cell membrane</keyword>
<comment type="subunit">
    <text evidence="3">The complex is composed of two ATP-binding proteins (UgpC), two transmembrane proteins (UgpA and UgpE) and a solute-binding protein (UgpB).</text>
</comment>
<feature type="transmembrane region" description="Helical" evidence="12">
    <location>
        <begin position="75"/>
        <end position="96"/>
    </location>
</feature>
<evidence type="ECO:0000256" key="10">
    <source>
        <dbReference type="ARBA" id="ARBA00037054"/>
    </source>
</evidence>
<accession>A0A1V2GXN0</accession>
<evidence type="ECO:0000256" key="7">
    <source>
        <dbReference type="ARBA" id="ARBA00022692"/>
    </source>
</evidence>
<gene>
    <name evidence="14" type="ORF">BKE38_21890</name>
</gene>
<dbReference type="Gene3D" id="1.10.3720.10">
    <property type="entry name" value="MetI-like"/>
    <property type="match status" value="1"/>
</dbReference>
<keyword evidence="6" id="KW-0997">Cell inner membrane</keyword>
<keyword evidence="15" id="KW-1185">Reference proteome</keyword>
<evidence type="ECO:0000256" key="4">
    <source>
        <dbReference type="ARBA" id="ARBA00022448"/>
    </source>
</evidence>
<dbReference type="Proteomes" id="UP000188879">
    <property type="component" value="Unassembled WGS sequence"/>
</dbReference>
<feature type="transmembrane region" description="Helical" evidence="12">
    <location>
        <begin position="205"/>
        <end position="223"/>
    </location>
</feature>
<sequence length="294" mass="33044">MERRATFRTPLLPWLLVLPQLLIIFVFFYWPTGEAFVWAFTLEQPWGGGREWVGWQNFFEVFNSAHYWSSVKVSIVYAVGTSILAIGAALLLALFVDREVRGSRHWRVALIWPYAIAAPAIGMIFRFVFDARAGIFSVLNTISPNAWDPSLNGTHAMLMLILAGAWQLVAYNFVFFLAGLQSIPRALTEAAAMDGAGPMRRMRDIQVPLLAPTFFFLLVINLTDSFTNSFGLVDIMTAGGPARATDLMVYKIYADGFKGLDYSGAAAQSIVLMGLMVLLTFVQFRFVERKMHYR</sequence>
<evidence type="ECO:0000256" key="3">
    <source>
        <dbReference type="ARBA" id="ARBA00011557"/>
    </source>
</evidence>
<evidence type="ECO:0000256" key="11">
    <source>
        <dbReference type="ARBA" id="ARBA00040780"/>
    </source>
</evidence>
<protein>
    <recommendedName>
        <fullName evidence="11">sn-glycerol-3-phosphate transport system permease protein UgpA</fullName>
    </recommendedName>
</protein>
<feature type="transmembrane region" description="Helical" evidence="12">
    <location>
        <begin position="108"/>
        <end position="129"/>
    </location>
</feature>
<dbReference type="CDD" id="cd06261">
    <property type="entry name" value="TM_PBP2"/>
    <property type="match status" value="1"/>
</dbReference>